<reference evidence="1" key="1">
    <citation type="submission" date="2019-08" db="EMBL/GenBank/DDBJ databases">
        <authorList>
            <person name="Kucharzyk K."/>
            <person name="Murdoch R.W."/>
            <person name="Higgins S."/>
            <person name="Loffler F."/>
        </authorList>
    </citation>
    <scope>NUCLEOTIDE SEQUENCE</scope>
</reference>
<name>A0A645HV51_9ZZZZ</name>
<proteinExistence type="predicted"/>
<evidence type="ECO:0000313" key="1">
    <source>
        <dbReference type="EMBL" id="MPN40044.1"/>
    </source>
</evidence>
<protein>
    <submittedName>
        <fullName evidence="1">Uncharacterized protein</fullName>
    </submittedName>
</protein>
<sequence>MFLLSGSGRMVRGSPNTVTAFNSGTDAETSTSAAVPAAHSTATFPPAALLKSAPRSSPESRKRCGFVTSTLSNSAVSTATARQSNVGVRSPSGVMERSEKLASFSVHGLSNVGHSGFQPKKMNPSAPAARLMTAFLTMEEEASHSSLTRPGQGASETNPFCRSLTACATSFAGIASSARRRSA</sequence>
<comment type="caution">
    <text evidence="1">The sequence shown here is derived from an EMBL/GenBank/DDBJ whole genome shotgun (WGS) entry which is preliminary data.</text>
</comment>
<gene>
    <name evidence="1" type="ORF">SDC9_187579</name>
</gene>
<dbReference type="EMBL" id="VSSQ01096215">
    <property type="protein sequence ID" value="MPN40044.1"/>
    <property type="molecule type" value="Genomic_DNA"/>
</dbReference>
<accession>A0A645HV51</accession>
<organism evidence="1">
    <name type="scientific">bioreactor metagenome</name>
    <dbReference type="NCBI Taxonomy" id="1076179"/>
    <lineage>
        <taxon>unclassified sequences</taxon>
        <taxon>metagenomes</taxon>
        <taxon>ecological metagenomes</taxon>
    </lineage>
</organism>
<dbReference type="AlphaFoldDB" id="A0A645HV51"/>